<dbReference type="EMBL" id="AWWV01009588">
    <property type="protein sequence ID" value="OMO85524.1"/>
    <property type="molecule type" value="Genomic_DNA"/>
</dbReference>
<protein>
    <submittedName>
        <fullName evidence="1">Uncharacterized protein</fullName>
    </submittedName>
</protein>
<comment type="caution">
    <text evidence="1">The sequence shown here is derived from an EMBL/GenBank/DDBJ whole genome shotgun (WGS) entry which is preliminary data.</text>
</comment>
<feature type="non-terminal residue" evidence="1">
    <location>
        <position position="25"/>
    </location>
</feature>
<sequence length="25" mass="2655">MEGLSSGSTEIHLLAREINVTKGIV</sequence>
<accession>A0A1R3ISH4</accession>
<dbReference type="Gramene" id="OMO85524">
    <property type="protein sequence ID" value="OMO85524"/>
    <property type="gene ID" value="CCACVL1_10129"/>
</dbReference>
<evidence type="ECO:0000313" key="2">
    <source>
        <dbReference type="Proteomes" id="UP000188268"/>
    </source>
</evidence>
<dbReference type="AlphaFoldDB" id="A0A1R3ISH4"/>
<evidence type="ECO:0000313" key="1">
    <source>
        <dbReference type="EMBL" id="OMO85524.1"/>
    </source>
</evidence>
<gene>
    <name evidence="1" type="ORF">CCACVL1_10129</name>
</gene>
<name>A0A1R3ISH4_COCAP</name>
<organism evidence="1 2">
    <name type="scientific">Corchorus capsularis</name>
    <name type="common">Jute</name>
    <dbReference type="NCBI Taxonomy" id="210143"/>
    <lineage>
        <taxon>Eukaryota</taxon>
        <taxon>Viridiplantae</taxon>
        <taxon>Streptophyta</taxon>
        <taxon>Embryophyta</taxon>
        <taxon>Tracheophyta</taxon>
        <taxon>Spermatophyta</taxon>
        <taxon>Magnoliopsida</taxon>
        <taxon>eudicotyledons</taxon>
        <taxon>Gunneridae</taxon>
        <taxon>Pentapetalae</taxon>
        <taxon>rosids</taxon>
        <taxon>malvids</taxon>
        <taxon>Malvales</taxon>
        <taxon>Malvaceae</taxon>
        <taxon>Grewioideae</taxon>
        <taxon>Apeibeae</taxon>
        <taxon>Corchorus</taxon>
    </lineage>
</organism>
<proteinExistence type="predicted"/>
<dbReference type="Proteomes" id="UP000188268">
    <property type="component" value="Unassembled WGS sequence"/>
</dbReference>
<keyword evidence="2" id="KW-1185">Reference proteome</keyword>
<reference evidence="1 2" key="1">
    <citation type="submission" date="2013-09" db="EMBL/GenBank/DDBJ databases">
        <title>Corchorus capsularis genome sequencing.</title>
        <authorList>
            <person name="Alam M."/>
            <person name="Haque M.S."/>
            <person name="Islam M.S."/>
            <person name="Emdad E.M."/>
            <person name="Islam M.M."/>
            <person name="Ahmed B."/>
            <person name="Halim A."/>
            <person name="Hossen Q.M.M."/>
            <person name="Hossain M.Z."/>
            <person name="Ahmed R."/>
            <person name="Khan M.M."/>
            <person name="Islam R."/>
            <person name="Rashid M.M."/>
            <person name="Khan S.A."/>
            <person name="Rahman M.S."/>
            <person name="Alam M."/>
        </authorList>
    </citation>
    <scope>NUCLEOTIDE SEQUENCE [LARGE SCALE GENOMIC DNA]</scope>
    <source>
        <strain evidence="2">cv. CVL-1</strain>
        <tissue evidence="1">Whole seedling</tissue>
    </source>
</reference>